<feature type="non-terminal residue" evidence="2">
    <location>
        <position position="21"/>
    </location>
</feature>
<gene>
    <name evidence="2" type="ORF">UV33_C0016G0013</name>
</gene>
<evidence type="ECO:0000313" key="2">
    <source>
        <dbReference type="EMBL" id="KKS64873.1"/>
    </source>
</evidence>
<dbReference type="Proteomes" id="UP000034135">
    <property type="component" value="Unassembled WGS sequence"/>
</dbReference>
<accession>A0A0G1DRH3</accession>
<dbReference type="EMBL" id="LCEB01000016">
    <property type="protein sequence ID" value="KKS64873.1"/>
    <property type="molecule type" value="Genomic_DNA"/>
</dbReference>
<protein>
    <submittedName>
        <fullName evidence="2">Uncharacterized protein</fullName>
    </submittedName>
</protein>
<feature type="region of interest" description="Disordered" evidence="1">
    <location>
        <begin position="1"/>
        <end position="21"/>
    </location>
</feature>
<dbReference type="AlphaFoldDB" id="A0A0G1DRH3"/>
<sequence>MDLTEVEGTAEVEEEAEEGKE</sequence>
<proteinExistence type="predicted"/>
<evidence type="ECO:0000313" key="3">
    <source>
        <dbReference type="Proteomes" id="UP000034135"/>
    </source>
</evidence>
<organism evidence="2 3">
    <name type="scientific">Candidatus Daviesbacteria bacterium GW2011_GWA1_42_6</name>
    <dbReference type="NCBI Taxonomy" id="1618420"/>
    <lineage>
        <taxon>Bacteria</taxon>
        <taxon>Candidatus Daviesiibacteriota</taxon>
    </lineage>
</organism>
<name>A0A0G1DRH3_9BACT</name>
<evidence type="ECO:0000256" key="1">
    <source>
        <dbReference type="SAM" id="MobiDB-lite"/>
    </source>
</evidence>
<reference evidence="2 3" key="1">
    <citation type="journal article" date="2015" name="Nature">
        <title>rRNA introns, odd ribosomes, and small enigmatic genomes across a large radiation of phyla.</title>
        <authorList>
            <person name="Brown C.T."/>
            <person name="Hug L.A."/>
            <person name="Thomas B.C."/>
            <person name="Sharon I."/>
            <person name="Castelle C.J."/>
            <person name="Singh A."/>
            <person name="Wilkins M.J."/>
            <person name="Williams K.H."/>
            <person name="Banfield J.F."/>
        </authorList>
    </citation>
    <scope>NUCLEOTIDE SEQUENCE [LARGE SCALE GENOMIC DNA]</scope>
</reference>
<comment type="caution">
    <text evidence="2">The sequence shown here is derived from an EMBL/GenBank/DDBJ whole genome shotgun (WGS) entry which is preliminary data.</text>
</comment>